<name>A0A166FCD5_9EURY</name>
<dbReference type="EMBL" id="LWMW01000033">
    <property type="protein sequence ID" value="KZX17530.1"/>
    <property type="molecule type" value="Genomic_DNA"/>
</dbReference>
<reference evidence="1 2" key="1">
    <citation type="submission" date="2016-04" db="EMBL/GenBank/DDBJ databases">
        <title>Genome sequence of Methanobrevibacter cuticularis DSM 11139.</title>
        <authorList>
            <person name="Poehlein A."/>
            <person name="Seedorf H."/>
            <person name="Daniel R."/>
        </authorList>
    </citation>
    <scope>NUCLEOTIDE SEQUENCE [LARGE SCALE GENOMIC DNA]</scope>
    <source>
        <strain evidence="1 2">DSM 11139</strain>
    </source>
</reference>
<proteinExistence type="predicted"/>
<dbReference type="RefSeq" id="WP_067257651.1">
    <property type="nucleotide sequence ID" value="NZ_LWMW01000033.1"/>
</dbReference>
<dbReference type="PATRIC" id="fig|47311.3.peg.221"/>
<organism evidence="1 2">
    <name type="scientific">Methanobrevibacter cuticularis</name>
    <dbReference type="NCBI Taxonomy" id="47311"/>
    <lineage>
        <taxon>Archaea</taxon>
        <taxon>Methanobacteriati</taxon>
        <taxon>Methanobacteriota</taxon>
        <taxon>Methanomada group</taxon>
        <taxon>Methanobacteria</taxon>
        <taxon>Methanobacteriales</taxon>
        <taxon>Methanobacteriaceae</taxon>
        <taxon>Methanobrevibacter</taxon>
    </lineage>
</organism>
<accession>A0A166FCD5</accession>
<evidence type="ECO:0000313" key="2">
    <source>
        <dbReference type="Proteomes" id="UP000077275"/>
    </source>
</evidence>
<comment type="caution">
    <text evidence="1">The sequence shown here is derived from an EMBL/GenBank/DDBJ whole genome shotgun (WGS) entry which is preliminary data.</text>
</comment>
<evidence type="ECO:0000313" key="1">
    <source>
        <dbReference type="EMBL" id="KZX17530.1"/>
    </source>
</evidence>
<dbReference type="STRING" id="47311.MBCUT_02050"/>
<gene>
    <name evidence="1" type="ORF">MBCUT_02050</name>
</gene>
<dbReference type="Proteomes" id="UP000077275">
    <property type="component" value="Unassembled WGS sequence"/>
</dbReference>
<protein>
    <submittedName>
        <fullName evidence="1">Uncharacterized protein</fullName>
    </submittedName>
</protein>
<dbReference type="AlphaFoldDB" id="A0A166FCD5"/>
<keyword evidence="2" id="KW-1185">Reference proteome</keyword>
<sequence length="420" mass="50649">MLISREEFYEGLDNNKYLGIYDFEYELMDLDRYVGELDYNEFLNEKFLKQSTYEFIKIPSDEYMFYWDSLGCFENIESIEEYKKQYKEYKKYEYNRDKYQKYCEKNNMEFRIEEYVEYLKNIDYEMKDEIDSEYTQTIMLISKNDSDLISVIHAKLENCDFKDESAIYYFLNFAKIIFELKYDECVDFACIVYKLIYNESPFSSKDLSSSQQEVFYKARDFLNIIEDFDQNKYKLLFEFLAKNIKPKSFKKKSVMFTENQITKINSIEDKGFSENLRFVVDNYFQDIEKRKQKNSYFNDSQMNKIISSIVVAFAMKIGLYGNIDEKNDNSISEIKKEKFLDLMEEFRKNILYILRDAEVIYNKFSHEEQSPEEKAKMSLGVLKKIVKSEVKTNYEISKWNESIEQLDEIFELGLIDNATN</sequence>